<dbReference type="HOGENOM" id="CLU_1139646_0_0_1"/>
<dbReference type="GO" id="GO:0000398">
    <property type="term" value="P:mRNA splicing, via spliceosome"/>
    <property type="evidence" value="ECO:0007669"/>
    <property type="project" value="InterPro"/>
</dbReference>
<evidence type="ECO:0000256" key="3">
    <source>
        <dbReference type="ARBA" id="ARBA00022664"/>
    </source>
</evidence>
<comment type="subcellular location">
    <subcellularLocation>
        <location evidence="1">Nucleus</location>
    </subcellularLocation>
</comment>
<dbReference type="SUPFAM" id="SSF52833">
    <property type="entry name" value="Thioredoxin-like"/>
    <property type="match status" value="1"/>
</dbReference>
<reference evidence="6 7" key="1">
    <citation type="journal article" date="2011" name="Science">
        <title>The Selaginella genome identifies genetic changes associated with the evolution of vascular plants.</title>
        <authorList>
            <person name="Banks J.A."/>
            <person name="Nishiyama T."/>
            <person name="Hasebe M."/>
            <person name="Bowman J.L."/>
            <person name="Gribskov M."/>
            <person name="dePamphilis C."/>
            <person name="Albert V.A."/>
            <person name="Aono N."/>
            <person name="Aoyama T."/>
            <person name="Ambrose B.A."/>
            <person name="Ashton N.W."/>
            <person name="Axtell M.J."/>
            <person name="Barker E."/>
            <person name="Barker M.S."/>
            <person name="Bennetzen J.L."/>
            <person name="Bonawitz N.D."/>
            <person name="Chapple C."/>
            <person name="Cheng C."/>
            <person name="Correa L.G."/>
            <person name="Dacre M."/>
            <person name="DeBarry J."/>
            <person name="Dreyer I."/>
            <person name="Elias M."/>
            <person name="Engstrom E.M."/>
            <person name="Estelle M."/>
            <person name="Feng L."/>
            <person name="Finet C."/>
            <person name="Floyd S.K."/>
            <person name="Frommer W.B."/>
            <person name="Fujita T."/>
            <person name="Gramzow L."/>
            <person name="Gutensohn M."/>
            <person name="Harholt J."/>
            <person name="Hattori M."/>
            <person name="Heyl A."/>
            <person name="Hirai T."/>
            <person name="Hiwatashi Y."/>
            <person name="Ishikawa M."/>
            <person name="Iwata M."/>
            <person name="Karol K.G."/>
            <person name="Koehler B."/>
            <person name="Kolukisaoglu U."/>
            <person name="Kubo M."/>
            <person name="Kurata T."/>
            <person name="Lalonde S."/>
            <person name="Li K."/>
            <person name="Li Y."/>
            <person name="Litt A."/>
            <person name="Lyons E."/>
            <person name="Manning G."/>
            <person name="Maruyama T."/>
            <person name="Michael T.P."/>
            <person name="Mikami K."/>
            <person name="Miyazaki S."/>
            <person name="Morinaga S."/>
            <person name="Murata T."/>
            <person name="Mueller-Roeber B."/>
            <person name="Nelson D.R."/>
            <person name="Obara M."/>
            <person name="Oguri Y."/>
            <person name="Olmstead R.G."/>
            <person name="Onodera N."/>
            <person name="Petersen B.L."/>
            <person name="Pils B."/>
            <person name="Prigge M."/>
            <person name="Rensing S.A."/>
            <person name="Riano-Pachon D.M."/>
            <person name="Roberts A.W."/>
            <person name="Sato Y."/>
            <person name="Scheller H.V."/>
            <person name="Schulz B."/>
            <person name="Schulz C."/>
            <person name="Shakirov E.V."/>
            <person name="Shibagaki N."/>
            <person name="Shinohara N."/>
            <person name="Shippen D.E."/>
            <person name="Soerensen I."/>
            <person name="Sotooka R."/>
            <person name="Sugimoto N."/>
            <person name="Sugita M."/>
            <person name="Sumikawa N."/>
            <person name="Tanurdzic M."/>
            <person name="Theissen G."/>
            <person name="Ulvskov P."/>
            <person name="Wakazuki S."/>
            <person name="Weng J.K."/>
            <person name="Willats W.W."/>
            <person name="Wipf D."/>
            <person name="Wolf P.G."/>
            <person name="Yang L."/>
            <person name="Zimmer A.D."/>
            <person name="Zhu Q."/>
            <person name="Mitros T."/>
            <person name="Hellsten U."/>
            <person name="Loque D."/>
            <person name="Otillar R."/>
            <person name="Salamov A."/>
            <person name="Schmutz J."/>
            <person name="Shapiro H."/>
            <person name="Lindquist E."/>
            <person name="Lucas S."/>
            <person name="Rokhsar D."/>
            <person name="Grigoriev I.V."/>
        </authorList>
    </citation>
    <scope>NUCLEOTIDE SEQUENCE [LARGE SCALE GENOMIC DNA]</scope>
</reference>
<dbReference type="PANTHER" id="PTHR12052:SF5">
    <property type="entry name" value="THIOREDOXIN-LIKE PROTEIN 4A"/>
    <property type="match status" value="1"/>
</dbReference>
<comment type="similarity">
    <text evidence="2">Belongs to the DIM1 family.</text>
</comment>
<dbReference type="InterPro" id="IPR036249">
    <property type="entry name" value="Thioredoxin-like_sf"/>
</dbReference>
<name>D8QT08_SELML</name>
<dbReference type="PANTHER" id="PTHR12052">
    <property type="entry name" value="THIOREDOXIN-LIKE PROTEN 4A, 4B"/>
    <property type="match status" value="1"/>
</dbReference>
<keyword evidence="5" id="KW-0539">Nucleus</keyword>
<evidence type="ECO:0000256" key="5">
    <source>
        <dbReference type="ARBA" id="ARBA00023242"/>
    </source>
</evidence>
<sequence length="244" mass="27877">MEYLLLESSMAVTLVSSYLTFNELDYSPIPLERAQARIDYFNTIAHSKLRTTTPSGLFDFNSREHLAACKLQLGRVVRSTYFLLPPKPYGDGGRGVYRLYNRAAEDLEVAAEKEDPRAWSCPIHLHSAYVVDQAILTVDERVVVIRLLGRDVYAAAQEFGRDLSGGHHRVPDFNTMYELYDPCTVMFFRNKHIMIDLGTGNNNKINWALKDKQEFIDIVETVYPVARKGRGLVVSPKDYSTKYR</sequence>
<evidence type="ECO:0000256" key="1">
    <source>
        <dbReference type="ARBA" id="ARBA00004123"/>
    </source>
</evidence>
<evidence type="ECO:0008006" key="8">
    <source>
        <dbReference type="Google" id="ProtNLM"/>
    </source>
</evidence>
<dbReference type="InterPro" id="IPR004123">
    <property type="entry name" value="Dim1"/>
</dbReference>
<accession>D8QT08</accession>
<dbReference type="Gramene" id="EFJ37032">
    <property type="protein sequence ID" value="EFJ37032"/>
    <property type="gene ID" value="SELMODRAFT_403928"/>
</dbReference>
<evidence type="ECO:0000256" key="2">
    <source>
        <dbReference type="ARBA" id="ARBA00008241"/>
    </source>
</evidence>
<dbReference type="Gene3D" id="3.40.30.10">
    <property type="entry name" value="Glutaredoxin"/>
    <property type="match status" value="1"/>
</dbReference>
<dbReference type="SMART" id="SM01410">
    <property type="entry name" value="DIM1"/>
    <property type="match status" value="1"/>
</dbReference>
<dbReference type="eggNOG" id="KOG3414">
    <property type="taxonomic scope" value="Eukaryota"/>
</dbReference>
<dbReference type="InParanoid" id="D8QT08"/>
<keyword evidence="7" id="KW-1185">Reference proteome</keyword>
<dbReference type="GO" id="GO:0005682">
    <property type="term" value="C:U5 snRNP"/>
    <property type="evidence" value="ECO:0000318"/>
    <property type="project" value="GO_Central"/>
</dbReference>
<dbReference type="STRING" id="88036.D8QT08"/>
<proteinExistence type="inferred from homology"/>
<dbReference type="Pfam" id="PF02966">
    <property type="entry name" value="DIM1"/>
    <property type="match status" value="1"/>
</dbReference>
<keyword evidence="4" id="KW-0508">mRNA splicing</keyword>
<dbReference type="GO" id="GO:0005681">
    <property type="term" value="C:spliceosomal complex"/>
    <property type="evidence" value="ECO:0000318"/>
    <property type="project" value="GO_Central"/>
</dbReference>
<dbReference type="AlphaFoldDB" id="D8QT08"/>
<evidence type="ECO:0000313" key="6">
    <source>
        <dbReference type="EMBL" id="EFJ37032.1"/>
    </source>
</evidence>
<organism evidence="7">
    <name type="scientific">Selaginella moellendorffii</name>
    <name type="common">Spikemoss</name>
    <dbReference type="NCBI Taxonomy" id="88036"/>
    <lineage>
        <taxon>Eukaryota</taxon>
        <taxon>Viridiplantae</taxon>
        <taxon>Streptophyta</taxon>
        <taxon>Embryophyta</taxon>
        <taxon>Tracheophyta</taxon>
        <taxon>Lycopodiopsida</taxon>
        <taxon>Selaginellales</taxon>
        <taxon>Selaginellaceae</taxon>
        <taxon>Selaginella</taxon>
    </lineage>
</organism>
<evidence type="ECO:0000313" key="7">
    <source>
        <dbReference type="Proteomes" id="UP000001514"/>
    </source>
</evidence>
<dbReference type="Proteomes" id="UP000001514">
    <property type="component" value="Unassembled WGS sequence"/>
</dbReference>
<protein>
    <recommendedName>
        <fullName evidence="8">Thioredoxin-like protein</fullName>
    </recommendedName>
</protein>
<dbReference type="GO" id="GO:0046540">
    <property type="term" value="C:U4/U6 x U5 tri-snRNP complex"/>
    <property type="evidence" value="ECO:0000318"/>
    <property type="project" value="GO_Central"/>
</dbReference>
<gene>
    <name evidence="6" type="ORF">SELMODRAFT_403928</name>
</gene>
<dbReference type="KEGG" id="smo:SELMODRAFT_403928"/>
<keyword evidence="3" id="KW-0507">mRNA processing</keyword>
<dbReference type="EMBL" id="GL377566">
    <property type="protein sequence ID" value="EFJ37032.1"/>
    <property type="molecule type" value="Genomic_DNA"/>
</dbReference>
<evidence type="ECO:0000256" key="4">
    <source>
        <dbReference type="ARBA" id="ARBA00023187"/>
    </source>
</evidence>